<comment type="similarity">
    <text evidence="2">Belongs to the EamA transporter family.</text>
</comment>
<organism evidence="8">
    <name type="scientific">uncultured Thiotrichaceae bacterium</name>
    <dbReference type="NCBI Taxonomy" id="298394"/>
    <lineage>
        <taxon>Bacteria</taxon>
        <taxon>Pseudomonadati</taxon>
        <taxon>Pseudomonadota</taxon>
        <taxon>Gammaproteobacteria</taxon>
        <taxon>Thiotrichales</taxon>
        <taxon>Thiotrichaceae</taxon>
        <taxon>environmental samples</taxon>
    </lineage>
</organism>
<evidence type="ECO:0000259" key="7">
    <source>
        <dbReference type="Pfam" id="PF00892"/>
    </source>
</evidence>
<dbReference type="PANTHER" id="PTHR32322">
    <property type="entry name" value="INNER MEMBRANE TRANSPORTER"/>
    <property type="match status" value="1"/>
</dbReference>
<keyword evidence="3 6" id="KW-0812">Transmembrane</keyword>
<feature type="domain" description="EamA" evidence="7">
    <location>
        <begin position="150"/>
        <end position="282"/>
    </location>
</feature>
<dbReference type="GO" id="GO:0016020">
    <property type="term" value="C:membrane"/>
    <property type="evidence" value="ECO:0007669"/>
    <property type="project" value="UniProtKB-SubCell"/>
</dbReference>
<feature type="transmembrane region" description="Helical" evidence="6">
    <location>
        <begin position="267"/>
        <end position="287"/>
    </location>
</feature>
<keyword evidence="4 6" id="KW-1133">Transmembrane helix</keyword>
<name>A0A6S6U404_9GAMM</name>
<accession>A0A6S6U404</accession>
<feature type="transmembrane region" description="Helical" evidence="6">
    <location>
        <begin position="121"/>
        <end position="142"/>
    </location>
</feature>
<dbReference type="InterPro" id="IPR050638">
    <property type="entry name" value="AA-Vitamin_Transporters"/>
</dbReference>
<evidence type="ECO:0000256" key="3">
    <source>
        <dbReference type="ARBA" id="ARBA00022692"/>
    </source>
</evidence>
<dbReference type="AlphaFoldDB" id="A0A6S6U404"/>
<dbReference type="Pfam" id="PF00892">
    <property type="entry name" value="EamA"/>
    <property type="match status" value="2"/>
</dbReference>
<sequence length="301" mass="33052">MKEMNVPLAFLVVITLWSTTPLTIQWSSQDVGFLFGVTSRMILGAIFASAAVFLFRYPFLRSRKALQTYVASGVGIYVAMLFAYWGARYIPSGWISVIWGISPVMTGILATVFLNEKALTWNRLLGALVGIAGLSIIFLHSQNVGEKTLLGVGIILLGVLGQTSSAVWIKAINGNVNGLVVSAGGLLFSMPLFIITWWVFDGEWPEHVPNRAAASILYLSFFGSVVGFSAYFYLINHVEASRVSLITLVTPVTALMVGHYWNNEQITLSVVYGAALILLGLLSYEWGEKFRLKVQRKVLSS</sequence>
<protein>
    <submittedName>
        <fullName evidence="8">Permease of the drug/metabolite transporter (DMT) superfamily</fullName>
    </submittedName>
</protein>
<dbReference type="InterPro" id="IPR000620">
    <property type="entry name" value="EamA_dom"/>
</dbReference>
<gene>
    <name evidence="8" type="ORF">HELGO_WM6754</name>
</gene>
<evidence type="ECO:0000256" key="2">
    <source>
        <dbReference type="ARBA" id="ARBA00007362"/>
    </source>
</evidence>
<evidence type="ECO:0000256" key="4">
    <source>
        <dbReference type="ARBA" id="ARBA00022989"/>
    </source>
</evidence>
<evidence type="ECO:0000256" key="1">
    <source>
        <dbReference type="ARBA" id="ARBA00004141"/>
    </source>
</evidence>
<feature type="transmembrane region" description="Helical" evidence="6">
    <location>
        <begin position="148"/>
        <end position="169"/>
    </location>
</feature>
<dbReference type="InterPro" id="IPR037185">
    <property type="entry name" value="EmrE-like"/>
</dbReference>
<feature type="transmembrane region" description="Helical" evidence="6">
    <location>
        <begin position="31"/>
        <end position="54"/>
    </location>
</feature>
<comment type="subcellular location">
    <subcellularLocation>
        <location evidence="1">Membrane</location>
        <topology evidence="1">Multi-pass membrane protein</topology>
    </subcellularLocation>
</comment>
<feature type="transmembrane region" description="Helical" evidence="6">
    <location>
        <begin position="243"/>
        <end position="261"/>
    </location>
</feature>
<feature type="domain" description="EamA" evidence="7">
    <location>
        <begin position="8"/>
        <end position="138"/>
    </location>
</feature>
<feature type="transmembrane region" description="Helical" evidence="6">
    <location>
        <begin position="66"/>
        <end position="87"/>
    </location>
</feature>
<feature type="transmembrane region" description="Helical" evidence="6">
    <location>
        <begin position="212"/>
        <end position="234"/>
    </location>
</feature>
<evidence type="ECO:0000313" key="8">
    <source>
        <dbReference type="EMBL" id="CAA6823990.1"/>
    </source>
</evidence>
<proteinExistence type="inferred from homology"/>
<feature type="transmembrane region" description="Helical" evidence="6">
    <location>
        <begin position="176"/>
        <end position="200"/>
    </location>
</feature>
<dbReference type="EMBL" id="CACVAY010000117">
    <property type="protein sequence ID" value="CAA6823990.1"/>
    <property type="molecule type" value="Genomic_DNA"/>
</dbReference>
<evidence type="ECO:0000256" key="6">
    <source>
        <dbReference type="SAM" id="Phobius"/>
    </source>
</evidence>
<feature type="transmembrane region" description="Helical" evidence="6">
    <location>
        <begin position="93"/>
        <end position="114"/>
    </location>
</feature>
<dbReference type="SUPFAM" id="SSF103481">
    <property type="entry name" value="Multidrug resistance efflux transporter EmrE"/>
    <property type="match status" value="2"/>
</dbReference>
<dbReference type="PANTHER" id="PTHR32322:SF2">
    <property type="entry name" value="EAMA DOMAIN-CONTAINING PROTEIN"/>
    <property type="match status" value="1"/>
</dbReference>
<reference evidence="8" key="1">
    <citation type="submission" date="2020-01" db="EMBL/GenBank/DDBJ databases">
        <authorList>
            <person name="Meier V. D."/>
            <person name="Meier V D."/>
        </authorList>
    </citation>
    <scope>NUCLEOTIDE SEQUENCE</scope>
    <source>
        <strain evidence="8">HLG_WM_MAG_07</strain>
    </source>
</reference>
<keyword evidence="5 6" id="KW-0472">Membrane</keyword>
<evidence type="ECO:0000256" key="5">
    <source>
        <dbReference type="ARBA" id="ARBA00023136"/>
    </source>
</evidence>